<evidence type="ECO:0000313" key="1">
    <source>
        <dbReference type="EMBL" id="XBX81241.1"/>
    </source>
</evidence>
<reference evidence="1" key="1">
    <citation type="submission" date="2024-05" db="EMBL/GenBank/DDBJ databases">
        <authorList>
            <person name="Yu L."/>
        </authorList>
    </citation>
    <scope>NUCLEOTIDE SEQUENCE</scope>
    <source>
        <strain evidence="1">G08B096</strain>
    </source>
</reference>
<gene>
    <name evidence="1" type="ORF">ABIQ69_11540</name>
</gene>
<dbReference type="EMBL" id="CP158374">
    <property type="protein sequence ID" value="XBX81241.1"/>
    <property type="molecule type" value="Genomic_DNA"/>
</dbReference>
<name>A0AAU7W481_9MICO</name>
<sequence>MEQWALVEFSFHQILGVDLEDVWRRKSWRWFETRVRGLLSIDSPLARFFAPDEQAPPQPEVNDGG</sequence>
<dbReference type="RefSeq" id="WP_350347263.1">
    <property type="nucleotide sequence ID" value="NZ_CP158374.1"/>
</dbReference>
<proteinExistence type="predicted"/>
<protein>
    <submittedName>
        <fullName evidence="1">Uncharacterized protein</fullName>
    </submittedName>
</protein>
<organism evidence="1">
    <name type="scientific">Agromyces sp. G08B096</name>
    <dbReference type="NCBI Taxonomy" id="3156399"/>
    <lineage>
        <taxon>Bacteria</taxon>
        <taxon>Bacillati</taxon>
        <taxon>Actinomycetota</taxon>
        <taxon>Actinomycetes</taxon>
        <taxon>Micrococcales</taxon>
        <taxon>Microbacteriaceae</taxon>
        <taxon>Agromyces</taxon>
    </lineage>
</organism>
<dbReference type="AlphaFoldDB" id="A0AAU7W481"/>
<accession>A0AAU7W481</accession>